<protein>
    <submittedName>
        <fullName evidence="1">Uncharacterized protein</fullName>
    </submittedName>
</protein>
<gene>
    <name evidence="1" type="ORF">EDC30_11923</name>
</gene>
<dbReference type="OrthoDB" id="8688563at2"/>
<evidence type="ECO:0000313" key="2">
    <source>
        <dbReference type="Proteomes" id="UP000295382"/>
    </source>
</evidence>
<keyword evidence="2" id="KW-1185">Reference proteome</keyword>
<dbReference type="Proteomes" id="UP000295382">
    <property type="component" value="Unassembled WGS sequence"/>
</dbReference>
<evidence type="ECO:0000313" key="1">
    <source>
        <dbReference type="EMBL" id="TCS32912.1"/>
    </source>
</evidence>
<sequence length="354" mass="40107">MEKTEKELKLEREIENLRSLLPLASPEQAATLNEEIRKKVWLLEKAGTALTFISDTETEEVRDEKRKYGAVRHRGKSYLPHQKAGYVILPNSLIRSALFASSDEPVEHKRDSDGYVPIGSRKDITLRLKGSMLNWYDRKVFSCCLTHYAGDLPLPSESSDEGWHETTFYKFAQALKVSYGASTHTAIRNSIVRLSGAELCLQTTSGRNCTVPHLIEIDIIDDYKVSRLKPRGRDKLRFRVCDPVAELFGVNSWTAIPKEALAYKGFPSWLAAYLASNDELITLPLAHLQKISGATADMDDFKDHIKRALNKLSQPKVHDRIRILQPYKLDTKAEKLHMQKAVVTPKKSTEEISS</sequence>
<reference evidence="1 2" key="1">
    <citation type="submission" date="2019-03" db="EMBL/GenBank/DDBJ databases">
        <title>Genomic Encyclopedia of Type Strains, Phase IV (KMG-IV): sequencing the most valuable type-strain genomes for metagenomic binning, comparative biology and taxonomic classification.</title>
        <authorList>
            <person name="Goeker M."/>
        </authorList>
    </citation>
    <scope>NUCLEOTIDE SEQUENCE [LARGE SCALE GENOMIC DNA]</scope>
    <source>
        <strain evidence="1 2">DSM 7445</strain>
    </source>
</reference>
<dbReference type="EMBL" id="SLZQ01000019">
    <property type="protein sequence ID" value="TCS32912.1"/>
    <property type="molecule type" value="Genomic_DNA"/>
</dbReference>
<name>A0A4R3HQ97_PAULE</name>
<dbReference type="AlphaFoldDB" id="A0A4R3HQ97"/>
<accession>A0A4R3HQ97</accession>
<proteinExistence type="predicted"/>
<dbReference type="RefSeq" id="WP_132260356.1">
    <property type="nucleotide sequence ID" value="NZ_SLZQ01000019.1"/>
</dbReference>
<comment type="caution">
    <text evidence="1">The sequence shown here is derived from an EMBL/GenBank/DDBJ whole genome shotgun (WGS) entry which is preliminary data.</text>
</comment>
<organism evidence="1 2">
    <name type="scientific">Paucimonas lemoignei</name>
    <name type="common">Pseudomonas lemoignei</name>
    <dbReference type="NCBI Taxonomy" id="29443"/>
    <lineage>
        <taxon>Bacteria</taxon>
        <taxon>Pseudomonadati</taxon>
        <taxon>Pseudomonadota</taxon>
        <taxon>Betaproteobacteria</taxon>
        <taxon>Burkholderiales</taxon>
        <taxon>Burkholderiaceae</taxon>
        <taxon>Paucimonas</taxon>
    </lineage>
</organism>